<gene>
    <name evidence="1" type="ORF">POL25_09795</name>
</gene>
<dbReference type="PROSITE" id="PS51257">
    <property type="entry name" value="PROKAR_LIPOPROTEIN"/>
    <property type="match status" value="1"/>
</dbReference>
<dbReference type="RefSeq" id="WP_272085668.1">
    <property type="nucleotide sequence ID" value="NZ_JAQNDL010000001.1"/>
</dbReference>
<name>A0ABT5DWT4_9BACT</name>
<dbReference type="InterPro" id="IPR015943">
    <property type="entry name" value="WD40/YVTN_repeat-like_dom_sf"/>
</dbReference>
<accession>A0ABT5DWT4</accession>
<sequence length="327" mass="35509">MQVRRLLPLLALHLAAGGCAEDCPRWEQEPLDPRISRVESRLGISKTGEIFYPAPDDGESYSFEVVAELKTPLYGLAGLYEDGLVVGAKGAVFVSPWPNTTWERATTPPIDESLLAVRFACRRTNPFVQPEIAIAVGERGRILRSTTTGRSWELTDSTTARTLRSVEASIGASERVAVAVGDAGAIVRSEDDGATWSVIASGTDVDLAWIDFVSACDAESVDPDDPWPGYAVGTGGTVLKSLDEGLTWQPIDLGIPDDMRQIHVHSDTRILGDGRLWVLVEGSDRASVLHDFGQTIDWYSDRTAPEKAGGEGRLFWYRSPGYCSGLN</sequence>
<evidence type="ECO:0000313" key="2">
    <source>
        <dbReference type="Proteomes" id="UP001221686"/>
    </source>
</evidence>
<reference evidence="1 2" key="1">
    <citation type="submission" date="2022-11" db="EMBL/GenBank/DDBJ databases">
        <title>Minimal conservation of predation-associated metabolite biosynthetic gene clusters underscores biosynthetic potential of Myxococcota including descriptions for ten novel species: Archangium lansinium sp. nov., Myxococcus landrumus sp. nov., Nannocystis bai.</title>
        <authorList>
            <person name="Ahearne A."/>
            <person name="Stevens C."/>
            <person name="Dowd S."/>
        </authorList>
    </citation>
    <scope>NUCLEOTIDE SEQUENCE [LARGE SCALE GENOMIC DNA]</scope>
    <source>
        <strain evidence="1 2">BB15-2</strain>
    </source>
</reference>
<protein>
    <recommendedName>
        <fullName evidence="3">Photosynthesis system II assembly factor Ycf48/Hcf136-like domain-containing protein</fullName>
    </recommendedName>
</protein>
<dbReference type="EMBL" id="JAQNDL010000001">
    <property type="protein sequence ID" value="MDC0717183.1"/>
    <property type="molecule type" value="Genomic_DNA"/>
</dbReference>
<dbReference type="PANTHER" id="PTHR47199:SF2">
    <property type="entry name" value="PHOTOSYSTEM II STABILITY_ASSEMBLY FACTOR HCF136, CHLOROPLASTIC"/>
    <property type="match status" value="1"/>
</dbReference>
<dbReference type="Gene3D" id="2.130.10.10">
    <property type="entry name" value="YVTN repeat-like/Quinoprotein amine dehydrogenase"/>
    <property type="match status" value="1"/>
</dbReference>
<comment type="caution">
    <text evidence="1">The sequence shown here is derived from an EMBL/GenBank/DDBJ whole genome shotgun (WGS) entry which is preliminary data.</text>
</comment>
<organism evidence="1 2">
    <name type="scientific">Nannocystis bainbridge</name>
    <dbReference type="NCBI Taxonomy" id="2995303"/>
    <lineage>
        <taxon>Bacteria</taxon>
        <taxon>Pseudomonadati</taxon>
        <taxon>Myxococcota</taxon>
        <taxon>Polyangia</taxon>
        <taxon>Nannocystales</taxon>
        <taxon>Nannocystaceae</taxon>
        <taxon>Nannocystis</taxon>
    </lineage>
</organism>
<dbReference type="SUPFAM" id="SSF110296">
    <property type="entry name" value="Oligoxyloglucan reducing end-specific cellobiohydrolase"/>
    <property type="match status" value="1"/>
</dbReference>
<keyword evidence="2" id="KW-1185">Reference proteome</keyword>
<evidence type="ECO:0008006" key="3">
    <source>
        <dbReference type="Google" id="ProtNLM"/>
    </source>
</evidence>
<proteinExistence type="predicted"/>
<dbReference type="PANTHER" id="PTHR47199">
    <property type="entry name" value="PHOTOSYSTEM II STABILITY/ASSEMBLY FACTOR HCF136, CHLOROPLASTIC"/>
    <property type="match status" value="1"/>
</dbReference>
<dbReference type="Proteomes" id="UP001221686">
    <property type="component" value="Unassembled WGS sequence"/>
</dbReference>
<evidence type="ECO:0000313" key="1">
    <source>
        <dbReference type="EMBL" id="MDC0717183.1"/>
    </source>
</evidence>